<dbReference type="AlphaFoldDB" id="W6U179"/>
<protein>
    <submittedName>
        <fullName evidence="1">Uncharacterized protein</fullName>
    </submittedName>
</protein>
<organism evidence="1 2">
    <name type="scientific">Echinococcus granulosus</name>
    <name type="common">Hydatid tapeworm</name>
    <dbReference type="NCBI Taxonomy" id="6210"/>
    <lineage>
        <taxon>Eukaryota</taxon>
        <taxon>Metazoa</taxon>
        <taxon>Spiralia</taxon>
        <taxon>Lophotrochozoa</taxon>
        <taxon>Platyhelminthes</taxon>
        <taxon>Cestoda</taxon>
        <taxon>Eucestoda</taxon>
        <taxon>Cyclophyllidea</taxon>
        <taxon>Taeniidae</taxon>
        <taxon>Echinococcus</taxon>
        <taxon>Echinococcus granulosus group</taxon>
    </lineage>
</organism>
<gene>
    <name evidence="1" type="ORF">EGR_10901</name>
</gene>
<dbReference type="CTD" id="36346616"/>
<keyword evidence="2" id="KW-1185">Reference proteome</keyword>
<dbReference type="KEGG" id="egl:EGR_10901"/>
<comment type="caution">
    <text evidence="1">The sequence shown here is derived from an EMBL/GenBank/DDBJ whole genome shotgun (WGS) entry which is preliminary data.</text>
</comment>
<dbReference type="EMBL" id="APAU02000297">
    <property type="protein sequence ID" value="EUB54241.1"/>
    <property type="molecule type" value="Genomic_DNA"/>
</dbReference>
<evidence type="ECO:0000313" key="1">
    <source>
        <dbReference type="EMBL" id="EUB54241.1"/>
    </source>
</evidence>
<dbReference type="RefSeq" id="XP_024345437.1">
    <property type="nucleotide sequence ID" value="XM_024500150.1"/>
</dbReference>
<name>W6U179_ECHGR</name>
<reference evidence="1 2" key="1">
    <citation type="journal article" date="2013" name="Nat. Genet.">
        <title>The genome of the hydatid tapeworm Echinococcus granulosus.</title>
        <authorList>
            <person name="Zheng H."/>
            <person name="Zhang W."/>
            <person name="Zhang L."/>
            <person name="Zhang Z."/>
            <person name="Li J."/>
            <person name="Lu G."/>
            <person name="Zhu Y."/>
            <person name="Wang Y."/>
            <person name="Huang Y."/>
            <person name="Liu J."/>
            <person name="Kang H."/>
            <person name="Chen J."/>
            <person name="Wang L."/>
            <person name="Chen A."/>
            <person name="Yu S."/>
            <person name="Gao Z."/>
            <person name="Jin L."/>
            <person name="Gu W."/>
            <person name="Wang Z."/>
            <person name="Zhao L."/>
            <person name="Shi B."/>
            <person name="Wen H."/>
            <person name="Lin R."/>
            <person name="Jones M.K."/>
            <person name="Brejova B."/>
            <person name="Vinar T."/>
            <person name="Zhao G."/>
            <person name="McManus D.P."/>
            <person name="Chen Z."/>
            <person name="Zhou Y."/>
            <person name="Wang S."/>
        </authorList>
    </citation>
    <scope>NUCLEOTIDE SEQUENCE [LARGE SCALE GENOMIC DNA]</scope>
</reference>
<evidence type="ECO:0000313" key="2">
    <source>
        <dbReference type="Proteomes" id="UP000019149"/>
    </source>
</evidence>
<dbReference type="GeneID" id="36346616"/>
<dbReference type="Proteomes" id="UP000019149">
    <property type="component" value="Unassembled WGS sequence"/>
</dbReference>
<sequence>MQHLWSLFTNQEFPHLLANALCLSCAVPPRTELCVYHANCMFIYTKAHSECLSDRTTYNDGKGSNVIMEITVKVCEMFTETTFKYSYSCSAGCLSDRTTYNDGKGSNVIMEITVKWGKLTTIVRNKILRHCKVCYDSSSKGGWDSKWVDIHTSPFVLRALSLEGKKERIFNDATRVCKKSTEIEFKHSYSCNAFMKFMKHIKFVHKCPVDPTQEGGLYLTSITGLLLHQQQFFALKSKRVFNNKSTTRPNHALKNVGIAPELLAKKKNFATPILTPQTTLPNSSLLFLSTITTAFDNPIVQPLALSNLLNTSPGKDNFNYLRILLSGMHSGTLPAASSAFGKKMSEGTLNSLPVSIVKEETPVYL</sequence>
<accession>W6U179</accession>
<proteinExistence type="predicted"/>